<dbReference type="AlphaFoldDB" id="A0AAE0ZFL6"/>
<dbReference type="Proteomes" id="UP001283361">
    <property type="component" value="Unassembled WGS sequence"/>
</dbReference>
<keyword evidence="2" id="KW-1185">Reference proteome</keyword>
<feature type="non-terminal residue" evidence="1">
    <location>
        <position position="1"/>
    </location>
</feature>
<gene>
    <name evidence="1" type="ORF">RRG08_006762</name>
</gene>
<comment type="caution">
    <text evidence="1">The sequence shown here is derived from an EMBL/GenBank/DDBJ whole genome shotgun (WGS) entry which is preliminary data.</text>
</comment>
<name>A0AAE0ZFL6_9GAST</name>
<dbReference type="EMBL" id="JAWDGP010004050">
    <property type="protein sequence ID" value="KAK3768534.1"/>
    <property type="molecule type" value="Genomic_DNA"/>
</dbReference>
<evidence type="ECO:0000313" key="1">
    <source>
        <dbReference type="EMBL" id="KAK3768534.1"/>
    </source>
</evidence>
<reference evidence="1" key="1">
    <citation type="journal article" date="2023" name="G3 (Bethesda)">
        <title>A reference genome for the long-term kleptoplast-retaining sea slug Elysia crispata morphotype clarki.</title>
        <authorList>
            <person name="Eastman K.E."/>
            <person name="Pendleton A.L."/>
            <person name="Shaikh M.A."/>
            <person name="Suttiyut T."/>
            <person name="Ogas R."/>
            <person name="Tomko P."/>
            <person name="Gavelis G."/>
            <person name="Widhalm J.R."/>
            <person name="Wisecaver J.H."/>
        </authorList>
    </citation>
    <scope>NUCLEOTIDE SEQUENCE</scope>
    <source>
        <strain evidence="1">ECLA1</strain>
    </source>
</reference>
<accession>A0AAE0ZFL6</accession>
<organism evidence="1 2">
    <name type="scientific">Elysia crispata</name>
    <name type="common">lettuce slug</name>
    <dbReference type="NCBI Taxonomy" id="231223"/>
    <lineage>
        <taxon>Eukaryota</taxon>
        <taxon>Metazoa</taxon>
        <taxon>Spiralia</taxon>
        <taxon>Lophotrochozoa</taxon>
        <taxon>Mollusca</taxon>
        <taxon>Gastropoda</taxon>
        <taxon>Heterobranchia</taxon>
        <taxon>Euthyneura</taxon>
        <taxon>Panpulmonata</taxon>
        <taxon>Sacoglossa</taxon>
        <taxon>Placobranchoidea</taxon>
        <taxon>Plakobranchidae</taxon>
        <taxon>Elysia</taxon>
    </lineage>
</organism>
<protein>
    <submittedName>
        <fullName evidence="1">Uncharacterized protein</fullName>
    </submittedName>
</protein>
<evidence type="ECO:0000313" key="2">
    <source>
        <dbReference type="Proteomes" id="UP001283361"/>
    </source>
</evidence>
<sequence length="69" mass="7627">QVALQAADSDTSHRTFSGIDLDLGLKVIEKWGAQKTGFLKAAQYLHAQLPVYYKTVSPLGSQAKWQRHG</sequence>
<proteinExistence type="predicted"/>